<sequence length="108" mass="11671">MSASCGRSRASRSRSFLDSLSKPRKAKQSLRSRDVIGNAIQPNAEMVHPTAASSTMAESLDPRDVQCKGSTRKGGPVASKLVAMAASFLLVKLTLIVYWAGELILWSY</sequence>
<keyword evidence="2" id="KW-0472">Membrane</keyword>
<organism evidence="3">
    <name type="scientific">Arundo donax</name>
    <name type="common">Giant reed</name>
    <name type="synonym">Donax arundinaceus</name>
    <dbReference type="NCBI Taxonomy" id="35708"/>
    <lineage>
        <taxon>Eukaryota</taxon>
        <taxon>Viridiplantae</taxon>
        <taxon>Streptophyta</taxon>
        <taxon>Embryophyta</taxon>
        <taxon>Tracheophyta</taxon>
        <taxon>Spermatophyta</taxon>
        <taxon>Magnoliopsida</taxon>
        <taxon>Liliopsida</taxon>
        <taxon>Poales</taxon>
        <taxon>Poaceae</taxon>
        <taxon>PACMAD clade</taxon>
        <taxon>Arundinoideae</taxon>
        <taxon>Arundineae</taxon>
        <taxon>Arundo</taxon>
    </lineage>
</organism>
<keyword evidence="2" id="KW-0812">Transmembrane</keyword>
<feature type="region of interest" description="Disordered" evidence="1">
    <location>
        <begin position="47"/>
        <end position="75"/>
    </location>
</feature>
<protein>
    <submittedName>
        <fullName evidence="3">Uncharacterized protein</fullName>
    </submittedName>
</protein>
<feature type="compositionally biased region" description="Low complexity" evidence="1">
    <location>
        <begin position="1"/>
        <end position="20"/>
    </location>
</feature>
<reference evidence="3" key="1">
    <citation type="submission" date="2014-09" db="EMBL/GenBank/DDBJ databases">
        <authorList>
            <person name="Magalhaes I.L.F."/>
            <person name="Oliveira U."/>
            <person name="Santos F.R."/>
            <person name="Vidigal T.H.D.A."/>
            <person name="Brescovit A.D."/>
            <person name="Santos A.J."/>
        </authorList>
    </citation>
    <scope>NUCLEOTIDE SEQUENCE</scope>
    <source>
        <tissue evidence="3">Shoot tissue taken approximately 20 cm above the soil surface</tissue>
    </source>
</reference>
<evidence type="ECO:0000256" key="1">
    <source>
        <dbReference type="SAM" id="MobiDB-lite"/>
    </source>
</evidence>
<dbReference type="AlphaFoldDB" id="A0A0A8XZX0"/>
<evidence type="ECO:0000256" key="2">
    <source>
        <dbReference type="SAM" id="Phobius"/>
    </source>
</evidence>
<keyword evidence="2" id="KW-1133">Transmembrane helix</keyword>
<proteinExistence type="predicted"/>
<feature type="region of interest" description="Disordered" evidence="1">
    <location>
        <begin position="1"/>
        <end position="33"/>
    </location>
</feature>
<dbReference type="EMBL" id="GBRH01280643">
    <property type="protein sequence ID" value="JAD17252.1"/>
    <property type="molecule type" value="Transcribed_RNA"/>
</dbReference>
<evidence type="ECO:0000313" key="3">
    <source>
        <dbReference type="EMBL" id="JAD17252.1"/>
    </source>
</evidence>
<reference evidence="3" key="2">
    <citation type="journal article" date="2015" name="Data Brief">
        <title>Shoot transcriptome of the giant reed, Arundo donax.</title>
        <authorList>
            <person name="Barrero R.A."/>
            <person name="Guerrero F.D."/>
            <person name="Moolhuijzen P."/>
            <person name="Goolsby J.A."/>
            <person name="Tidwell J."/>
            <person name="Bellgard S.E."/>
            <person name="Bellgard M.I."/>
        </authorList>
    </citation>
    <scope>NUCLEOTIDE SEQUENCE</scope>
    <source>
        <tissue evidence="3">Shoot tissue taken approximately 20 cm above the soil surface</tissue>
    </source>
</reference>
<feature type="transmembrane region" description="Helical" evidence="2">
    <location>
        <begin position="81"/>
        <end position="101"/>
    </location>
</feature>
<accession>A0A0A8XZX0</accession>
<name>A0A0A8XZX0_ARUDO</name>